<evidence type="ECO:0000313" key="3">
    <source>
        <dbReference type="Proteomes" id="UP000064249"/>
    </source>
</evidence>
<dbReference type="AlphaFoldDB" id="A0A117LGT1"/>
<name>A0A117LGT1_9CHLR</name>
<dbReference type="GO" id="GO:0030288">
    <property type="term" value="C:outer membrane-bounded periplasmic space"/>
    <property type="evidence" value="ECO:0007669"/>
    <property type="project" value="TreeGrafter"/>
</dbReference>
<evidence type="ECO:0000313" key="2">
    <source>
        <dbReference type="EMBL" id="KUK46345.1"/>
    </source>
</evidence>
<dbReference type="InterPro" id="IPR005948">
    <property type="entry name" value="ThiB-like"/>
</dbReference>
<organism evidence="2 3">
    <name type="scientific">Anaerolinea thermophila</name>
    <dbReference type="NCBI Taxonomy" id="167964"/>
    <lineage>
        <taxon>Bacteria</taxon>
        <taxon>Bacillati</taxon>
        <taxon>Chloroflexota</taxon>
        <taxon>Anaerolineae</taxon>
        <taxon>Anaerolineales</taxon>
        <taxon>Anaerolineaceae</taxon>
        <taxon>Anaerolinea</taxon>
    </lineage>
</organism>
<gene>
    <name evidence="2" type="ORF">XD73_0788</name>
</gene>
<protein>
    <submittedName>
        <fullName evidence="2">Putative ABC transporter substrate binding protein</fullName>
    </submittedName>
</protein>
<dbReference type="Proteomes" id="UP000064249">
    <property type="component" value="Unassembled WGS sequence"/>
</dbReference>
<dbReference type="PANTHER" id="PTHR30006:SF2">
    <property type="entry name" value="ABC TRANSPORTER SUBSTRATE-BINDING PROTEIN"/>
    <property type="match status" value="1"/>
</dbReference>
<dbReference type="PATRIC" id="fig|167964.4.peg.385"/>
<comment type="caution">
    <text evidence="2">The sequence shown here is derived from an EMBL/GenBank/DDBJ whole genome shotgun (WGS) entry which is preliminary data.</text>
</comment>
<proteinExistence type="predicted"/>
<dbReference type="PANTHER" id="PTHR30006">
    <property type="entry name" value="THIAMINE-BINDING PERIPLASMIC PROTEIN-RELATED"/>
    <property type="match status" value="1"/>
</dbReference>
<keyword evidence="1" id="KW-0732">Signal</keyword>
<dbReference type="Pfam" id="PF13343">
    <property type="entry name" value="SBP_bac_6"/>
    <property type="match status" value="1"/>
</dbReference>
<accession>A0A117LGT1</accession>
<dbReference type="SUPFAM" id="SSF53850">
    <property type="entry name" value="Periplasmic binding protein-like II"/>
    <property type="match status" value="1"/>
</dbReference>
<reference evidence="2 3" key="1">
    <citation type="journal article" date="2015" name="MBio">
        <title>Genome-Resolved Metagenomic Analysis Reveals Roles for Candidate Phyla and Other Microbial Community Members in Biogeochemical Transformations in Oil Reservoirs.</title>
        <authorList>
            <person name="Hu P."/>
            <person name="Tom L."/>
            <person name="Singh A."/>
            <person name="Thomas B.C."/>
            <person name="Baker B.J."/>
            <person name="Piceno Y.M."/>
            <person name="Andersen G.L."/>
            <person name="Banfield J.F."/>
        </authorList>
    </citation>
    <scope>NUCLEOTIDE SEQUENCE [LARGE SCALE GENOMIC DNA]</scope>
    <source>
        <strain evidence="2">46_16</strain>
    </source>
</reference>
<dbReference type="GO" id="GO:0015888">
    <property type="term" value="P:thiamine transport"/>
    <property type="evidence" value="ECO:0007669"/>
    <property type="project" value="InterPro"/>
</dbReference>
<dbReference type="NCBIfam" id="TIGR01254">
    <property type="entry name" value="sfuA"/>
    <property type="match status" value="1"/>
</dbReference>
<dbReference type="CDD" id="cd13545">
    <property type="entry name" value="PBP2_TbpA"/>
    <property type="match status" value="1"/>
</dbReference>
<dbReference type="GO" id="GO:0030975">
    <property type="term" value="F:thiamine binding"/>
    <property type="evidence" value="ECO:0007669"/>
    <property type="project" value="InterPro"/>
</dbReference>
<dbReference type="Gene3D" id="3.40.190.10">
    <property type="entry name" value="Periplasmic binding protein-like II"/>
    <property type="match status" value="2"/>
</dbReference>
<dbReference type="EMBL" id="LGFU01000037">
    <property type="protein sequence ID" value="KUK46345.1"/>
    <property type="molecule type" value="Genomic_DNA"/>
</dbReference>
<sequence length="350" mass="38815">MKRNSITISTILALLAVVILNGCQQEEPRTLTVVTHDSFAIGEDVIRQFEQENDVTVNFVLSGDTGSALNKVILTKDAPLGDVFYGVDNTFLSRALDEDIFESYQSPMLADISEEFILDEEYRALPVDYGDVCINYDKAYFNARDIAVPQNLDDLLDPTYAGMLVVENPAVSSPGLAFLLATIAQYGEEGYLDYWQQLYENDVVVVNDWETAYYSNFSASSGLGPQPMVVSYATSPAAEVIFASEPLQESPTASIIGTNACFRQVEFVGILEGTPNRDLAQKFIDYMLSVPFQQDIPMNMFVLPVNVNAQLPAEFEAYIQIPDAPATLPFEQIAASREAWIQAWQETVLQ</sequence>
<dbReference type="GO" id="GO:0030976">
    <property type="term" value="F:thiamine pyrophosphate binding"/>
    <property type="evidence" value="ECO:0007669"/>
    <property type="project" value="TreeGrafter"/>
</dbReference>
<evidence type="ECO:0000256" key="1">
    <source>
        <dbReference type="ARBA" id="ARBA00022729"/>
    </source>
</evidence>